<protein>
    <submittedName>
        <fullName evidence="9">Uncharacterized protein</fullName>
    </submittedName>
</protein>
<dbReference type="InterPro" id="IPR036236">
    <property type="entry name" value="Znf_C2H2_sf"/>
</dbReference>
<dbReference type="GO" id="GO:0031123">
    <property type="term" value="P:RNA 3'-end processing"/>
    <property type="evidence" value="ECO:0007669"/>
    <property type="project" value="TreeGrafter"/>
</dbReference>
<sequence length="542" mass="62694">MDKDTANNNHLDHYNEKEKLFMMTLDTFVFTKRIIQYKENNNKINKQFATILYDAMSEIESFIQNAEIEEVDDDVNNVKNVIPSIESSVLQAHQYFYCKACNLSVKSSNKALNEHFYSPKHLKNLRILSAKMDNGNQKTKSRAENGPTNIDKNQEGSTQSLNSLDDHPPKSSPKKERLNSLPARVRDILPKDNMPKKMRDFLINYDIETFAMGLVKEAQLVQNSQKHVRVCDMLRRRLVGRYPNVKIHPFGSFINGLGHEKTDLDIFIDTENCFYGKLSKRKMKDAIFQTQRILSNGQDQWIDFEPIIKARTPILRVFCSVEKIDCDLSFSNGLSTANTALISYLISLQPVLKKLVLFIKFWAMRLNLGTNSYLLTLMVIFYLQQEMVLPPISLLQDAVPPTYIEGWNTAFATPTLVQLKAQPATDFRRYLTGFYKYYGHSFDFTNHIICILTGHKVPKHIFDHGKEQQLPQVFRPFVTYMSKINLEEADEVEDLFANYKPLVIQDPFDLVHNVSKGIQEQKLMKIIHYMRTTYDLLTNAKA</sequence>
<dbReference type="GO" id="GO:0050265">
    <property type="term" value="F:RNA uridylyltransferase activity"/>
    <property type="evidence" value="ECO:0007669"/>
    <property type="project" value="TreeGrafter"/>
</dbReference>
<dbReference type="AlphaFoldDB" id="A0A9N9RS70"/>
<evidence type="ECO:0000256" key="4">
    <source>
        <dbReference type="ARBA" id="ARBA00022723"/>
    </source>
</evidence>
<name>A0A9N9RS70_9DIPT</name>
<feature type="compositionally biased region" description="Basic and acidic residues" evidence="6">
    <location>
        <begin position="164"/>
        <end position="186"/>
    </location>
</feature>
<evidence type="ECO:0000259" key="7">
    <source>
        <dbReference type="Pfam" id="PF03828"/>
    </source>
</evidence>
<dbReference type="Pfam" id="PF22600">
    <property type="entry name" value="MTPAP-like_central"/>
    <property type="match status" value="1"/>
</dbReference>
<evidence type="ECO:0000259" key="8">
    <source>
        <dbReference type="Pfam" id="PF22600"/>
    </source>
</evidence>
<dbReference type="PANTHER" id="PTHR12271">
    <property type="entry name" value="POLY A POLYMERASE CID PAP -RELATED"/>
    <property type="match status" value="1"/>
</dbReference>
<dbReference type="InterPro" id="IPR043519">
    <property type="entry name" value="NT_sf"/>
</dbReference>
<dbReference type="EMBL" id="OU895878">
    <property type="protein sequence ID" value="CAG9802639.1"/>
    <property type="molecule type" value="Genomic_DNA"/>
</dbReference>
<feature type="domain" description="Poly(A) RNA polymerase mitochondrial-like central palm" evidence="8">
    <location>
        <begin position="220"/>
        <end position="344"/>
    </location>
</feature>
<dbReference type="Gene3D" id="1.10.1410.10">
    <property type="match status" value="1"/>
</dbReference>
<dbReference type="SUPFAM" id="SSF81631">
    <property type="entry name" value="PAP/OAS1 substrate-binding domain"/>
    <property type="match status" value="1"/>
</dbReference>
<keyword evidence="3" id="KW-0808">Transferase</keyword>
<comment type="cofactor">
    <cofactor evidence="1">
        <name>Mn(2+)</name>
        <dbReference type="ChEBI" id="CHEBI:29035"/>
    </cofactor>
</comment>
<dbReference type="InterPro" id="IPR054708">
    <property type="entry name" value="MTPAP-like_central"/>
</dbReference>
<accession>A0A9N9RS70</accession>
<evidence type="ECO:0000313" key="9">
    <source>
        <dbReference type="EMBL" id="CAG9802639.1"/>
    </source>
</evidence>
<evidence type="ECO:0000256" key="6">
    <source>
        <dbReference type="SAM" id="MobiDB-lite"/>
    </source>
</evidence>
<dbReference type="GO" id="GO:1990817">
    <property type="term" value="F:poly(A) RNA polymerase activity"/>
    <property type="evidence" value="ECO:0007669"/>
    <property type="project" value="UniProtKB-ARBA"/>
</dbReference>
<proteinExistence type="predicted"/>
<dbReference type="GO" id="GO:0046872">
    <property type="term" value="F:metal ion binding"/>
    <property type="evidence" value="ECO:0007669"/>
    <property type="project" value="UniProtKB-KW"/>
</dbReference>
<reference evidence="9" key="2">
    <citation type="submission" date="2022-10" db="EMBL/GenBank/DDBJ databases">
        <authorList>
            <consortium name="ENA_rothamsted_submissions"/>
            <consortium name="culmorum"/>
            <person name="King R."/>
        </authorList>
    </citation>
    <scope>NUCLEOTIDE SEQUENCE</scope>
</reference>
<dbReference type="InterPro" id="IPR002058">
    <property type="entry name" value="PAP_assoc"/>
</dbReference>
<reference evidence="9" key="1">
    <citation type="submission" date="2022-01" db="EMBL/GenBank/DDBJ databases">
        <authorList>
            <person name="King R."/>
        </authorList>
    </citation>
    <scope>NUCLEOTIDE SEQUENCE</scope>
</reference>
<dbReference type="SUPFAM" id="SSF81301">
    <property type="entry name" value="Nucleotidyltransferase"/>
    <property type="match status" value="1"/>
</dbReference>
<dbReference type="OrthoDB" id="407432at2759"/>
<evidence type="ECO:0000313" key="10">
    <source>
        <dbReference type="Proteomes" id="UP001153620"/>
    </source>
</evidence>
<keyword evidence="5" id="KW-0460">Magnesium</keyword>
<dbReference type="Proteomes" id="UP001153620">
    <property type="component" value="Chromosome 2"/>
</dbReference>
<keyword evidence="10" id="KW-1185">Reference proteome</keyword>
<evidence type="ECO:0000256" key="5">
    <source>
        <dbReference type="ARBA" id="ARBA00022842"/>
    </source>
</evidence>
<gene>
    <name evidence="9" type="ORF">CHIRRI_LOCUS5545</name>
</gene>
<feature type="region of interest" description="Disordered" evidence="6">
    <location>
        <begin position="134"/>
        <end position="186"/>
    </location>
</feature>
<dbReference type="SUPFAM" id="SSF57667">
    <property type="entry name" value="beta-beta-alpha zinc fingers"/>
    <property type="match status" value="1"/>
</dbReference>
<dbReference type="Gene3D" id="3.30.160.60">
    <property type="entry name" value="Classic Zinc Finger"/>
    <property type="match status" value="1"/>
</dbReference>
<organism evidence="9 10">
    <name type="scientific">Chironomus riparius</name>
    <dbReference type="NCBI Taxonomy" id="315576"/>
    <lineage>
        <taxon>Eukaryota</taxon>
        <taxon>Metazoa</taxon>
        <taxon>Ecdysozoa</taxon>
        <taxon>Arthropoda</taxon>
        <taxon>Hexapoda</taxon>
        <taxon>Insecta</taxon>
        <taxon>Pterygota</taxon>
        <taxon>Neoptera</taxon>
        <taxon>Endopterygota</taxon>
        <taxon>Diptera</taxon>
        <taxon>Nematocera</taxon>
        <taxon>Chironomoidea</taxon>
        <taxon>Chironomidae</taxon>
        <taxon>Chironominae</taxon>
        <taxon>Chironomus</taxon>
    </lineage>
</organism>
<comment type="cofactor">
    <cofactor evidence="2">
        <name>Mg(2+)</name>
        <dbReference type="ChEBI" id="CHEBI:18420"/>
    </cofactor>
</comment>
<evidence type="ECO:0000256" key="1">
    <source>
        <dbReference type="ARBA" id="ARBA00001936"/>
    </source>
</evidence>
<evidence type="ECO:0000256" key="2">
    <source>
        <dbReference type="ARBA" id="ARBA00001946"/>
    </source>
</evidence>
<evidence type="ECO:0000256" key="3">
    <source>
        <dbReference type="ARBA" id="ARBA00022679"/>
    </source>
</evidence>
<feature type="domain" description="PAP-associated" evidence="7">
    <location>
        <begin position="431"/>
        <end position="511"/>
    </location>
</feature>
<dbReference type="CDD" id="cd05402">
    <property type="entry name" value="NT_PAP_TUTase"/>
    <property type="match status" value="1"/>
</dbReference>
<dbReference type="PANTHER" id="PTHR12271:SF66">
    <property type="entry name" value="TERMINAL URIDYLYLTRANSFERASE TAILOR"/>
    <property type="match status" value="1"/>
</dbReference>
<keyword evidence="4" id="KW-0479">Metal-binding</keyword>
<dbReference type="Gene3D" id="3.30.460.10">
    <property type="entry name" value="Beta Polymerase, domain 2"/>
    <property type="match status" value="1"/>
</dbReference>
<feature type="compositionally biased region" description="Polar residues" evidence="6">
    <location>
        <begin position="146"/>
        <end position="163"/>
    </location>
</feature>
<dbReference type="Pfam" id="PF03828">
    <property type="entry name" value="PAP_assoc"/>
    <property type="match status" value="1"/>
</dbReference>